<evidence type="ECO:0000313" key="4">
    <source>
        <dbReference type="Proteomes" id="UP000199029"/>
    </source>
</evidence>
<accession>A0A1I5T950</accession>
<sequence length="116" mass="12812">MTHAEFQTRWQGAGGAERANYGLFLTELCDLLEVPRPEATTDKPTQDAYVFERAVTFNNGPSSKASTGRIDLYKRGCFVLETKQGVGSFEDFSLTDDLKRGNAGTRERGNAGTREN</sequence>
<gene>
    <name evidence="3" type="ORF">SAMN04515668_0371</name>
</gene>
<dbReference type="EMBL" id="FOXS01000001">
    <property type="protein sequence ID" value="SFP79569.1"/>
    <property type="molecule type" value="Genomic_DNA"/>
</dbReference>
<dbReference type="RefSeq" id="WP_177204555.1">
    <property type="nucleotide sequence ID" value="NZ_FOXS01000001.1"/>
</dbReference>
<feature type="compositionally biased region" description="Basic and acidic residues" evidence="1">
    <location>
        <begin position="96"/>
        <end position="116"/>
    </location>
</feature>
<evidence type="ECO:0000313" key="3">
    <source>
        <dbReference type="EMBL" id="SFP79569.1"/>
    </source>
</evidence>
<organism evidence="3 4">
    <name type="scientific">Hymenobacter arizonensis</name>
    <name type="common">Siccationidurans arizonensis</name>
    <dbReference type="NCBI Taxonomy" id="1227077"/>
    <lineage>
        <taxon>Bacteria</taxon>
        <taxon>Pseudomonadati</taxon>
        <taxon>Bacteroidota</taxon>
        <taxon>Cytophagia</taxon>
        <taxon>Cytophagales</taxon>
        <taxon>Hymenobacteraceae</taxon>
        <taxon>Hymenobacter</taxon>
    </lineage>
</organism>
<feature type="domain" description="MmeI-like N-terminal" evidence="2">
    <location>
        <begin position="1"/>
        <end position="91"/>
    </location>
</feature>
<reference evidence="4" key="1">
    <citation type="submission" date="2016-10" db="EMBL/GenBank/DDBJ databases">
        <authorList>
            <person name="Varghese N."/>
            <person name="Submissions S."/>
        </authorList>
    </citation>
    <scope>NUCLEOTIDE SEQUENCE [LARGE SCALE GENOMIC DNA]</scope>
    <source>
        <strain evidence="4">OR362-8,ATCC BAA-1266,JCM 13504</strain>
    </source>
</reference>
<feature type="region of interest" description="Disordered" evidence="1">
    <location>
        <begin position="94"/>
        <end position="116"/>
    </location>
</feature>
<dbReference type="STRING" id="1227077.SAMN04515668_0371"/>
<dbReference type="InterPro" id="IPR046817">
    <property type="entry name" value="MmeI_N"/>
</dbReference>
<dbReference type="Proteomes" id="UP000199029">
    <property type="component" value="Unassembled WGS sequence"/>
</dbReference>
<proteinExistence type="predicted"/>
<evidence type="ECO:0000259" key="2">
    <source>
        <dbReference type="Pfam" id="PF20464"/>
    </source>
</evidence>
<name>A0A1I5T950_HYMAR</name>
<evidence type="ECO:0000256" key="1">
    <source>
        <dbReference type="SAM" id="MobiDB-lite"/>
    </source>
</evidence>
<dbReference type="Pfam" id="PF20464">
    <property type="entry name" value="MmeI_N"/>
    <property type="match status" value="1"/>
</dbReference>
<dbReference type="AlphaFoldDB" id="A0A1I5T950"/>
<protein>
    <recommendedName>
        <fullName evidence="2">MmeI-like N-terminal domain-containing protein</fullName>
    </recommendedName>
</protein>
<keyword evidence="4" id="KW-1185">Reference proteome</keyword>